<feature type="transmembrane region" description="Helical" evidence="2">
    <location>
        <begin position="65"/>
        <end position="86"/>
    </location>
</feature>
<dbReference type="GeneID" id="54332911"/>
<dbReference type="GO" id="GO:0016020">
    <property type="term" value="C:membrane"/>
    <property type="evidence" value="ECO:0007669"/>
    <property type="project" value="UniProtKB-SubCell"/>
</dbReference>
<evidence type="ECO:0000256" key="1">
    <source>
        <dbReference type="ARBA" id="ARBA00004141"/>
    </source>
</evidence>
<dbReference type="InterPro" id="IPR020846">
    <property type="entry name" value="MFS_dom"/>
</dbReference>
<dbReference type="RefSeq" id="XP_033422802.1">
    <property type="nucleotide sequence ID" value="XM_033574784.1"/>
</dbReference>
<reference evidence="4 5" key="1">
    <citation type="submission" date="2019-08" db="EMBL/GenBank/DDBJ databases">
        <title>The genome sequence of a newly discovered highly antifungal drug resistant Aspergillus species, Aspergillus tanneri NIH 1004.</title>
        <authorList>
            <person name="Mounaud S."/>
            <person name="Singh I."/>
            <person name="Joardar V."/>
            <person name="Pakala S."/>
            <person name="Pakala S."/>
            <person name="Venepally P."/>
            <person name="Chung J.K."/>
            <person name="Losada L."/>
            <person name="Nierman W.C."/>
        </authorList>
    </citation>
    <scope>NUCLEOTIDE SEQUENCE [LARGE SCALE GENOMIC DNA]</scope>
    <source>
        <strain evidence="4 5">NIH1004</strain>
    </source>
</reference>
<organism evidence="4 5">
    <name type="scientific">Aspergillus tanneri</name>
    <dbReference type="NCBI Taxonomy" id="1220188"/>
    <lineage>
        <taxon>Eukaryota</taxon>
        <taxon>Fungi</taxon>
        <taxon>Dikarya</taxon>
        <taxon>Ascomycota</taxon>
        <taxon>Pezizomycotina</taxon>
        <taxon>Eurotiomycetes</taxon>
        <taxon>Eurotiomycetidae</taxon>
        <taxon>Eurotiales</taxon>
        <taxon>Aspergillaceae</taxon>
        <taxon>Aspergillus</taxon>
        <taxon>Aspergillus subgen. Circumdati</taxon>
    </lineage>
</organism>
<dbReference type="AlphaFoldDB" id="A0A5M9MD99"/>
<dbReference type="OrthoDB" id="4161376at2759"/>
<proteinExistence type="predicted"/>
<dbReference type="PROSITE" id="PS50850">
    <property type="entry name" value="MFS"/>
    <property type="match status" value="1"/>
</dbReference>
<evidence type="ECO:0000313" key="5">
    <source>
        <dbReference type="Proteomes" id="UP000324241"/>
    </source>
</evidence>
<dbReference type="InterPro" id="IPR036259">
    <property type="entry name" value="MFS_trans_sf"/>
</dbReference>
<dbReference type="Gene3D" id="1.20.1250.20">
    <property type="entry name" value="MFS general substrate transporter like domains"/>
    <property type="match status" value="1"/>
</dbReference>
<feature type="transmembrane region" description="Helical" evidence="2">
    <location>
        <begin position="38"/>
        <end position="59"/>
    </location>
</feature>
<keyword evidence="2" id="KW-1133">Transmembrane helix</keyword>
<comment type="subcellular location">
    <subcellularLocation>
        <location evidence="1">Membrane</location>
        <topology evidence="1">Multi-pass membrane protein</topology>
    </subcellularLocation>
</comment>
<dbReference type="GO" id="GO:0022857">
    <property type="term" value="F:transmembrane transporter activity"/>
    <property type="evidence" value="ECO:0007669"/>
    <property type="project" value="InterPro"/>
</dbReference>
<sequence>MNTFIDGTAIAGAGAGVNELIALAATSEIAPTRQRGKYVAILIFTIALFCPSVLWAQLISSDGGWCYIGAFCGAWNAFGLLITTLFSPTQGQFHRTE</sequence>
<feature type="domain" description="Major facilitator superfamily (MFS) profile" evidence="3">
    <location>
        <begin position="1"/>
        <end position="97"/>
    </location>
</feature>
<evidence type="ECO:0000259" key="3">
    <source>
        <dbReference type="PROSITE" id="PS50850"/>
    </source>
</evidence>
<gene>
    <name evidence="4" type="ORF">ATNIH1004_010209</name>
</gene>
<accession>A0A5M9MD99</accession>
<name>A0A5M9MD99_9EURO</name>
<dbReference type="SUPFAM" id="SSF103473">
    <property type="entry name" value="MFS general substrate transporter"/>
    <property type="match status" value="1"/>
</dbReference>
<dbReference type="Proteomes" id="UP000324241">
    <property type="component" value="Unassembled WGS sequence"/>
</dbReference>
<keyword evidence="2" id="KW-0472">Membrane</keyword>
<keyword evidence="2" id="KW-0812">Transmembrane</keyword>
<protein>
    <recommendedName>
        <fullName evidence="3">Major facilitator superfamily (MFS) profile domain-containing protein</fullName>
    </recommendedName>
</protein>
<dbReference type="EMBL" id="QUQM01000005">
    <property type="protein sequence ID" value="KAA8643440.1"/>
    <property type="molecule type" value="Genomic_DNA"/>
</dbReference>
<evidence type="ECO:0000256" key="2">
    <source>
        <dbReference type="SAM" id="Phobius"/>
    </source>
</evidence>
<evidence type="ECO:0000313" key="4">
    <source>
        <dbReference type="EMBL" id="KAA8643440.1"/>
    </source>
</evidence>
<comment type="caution">
    <text evidence="4">The sequence shown here is derived from an EMBL/GenBank/DDBJ whole genome shotgun (WGS) entry which is preliminary data.</text>
</comment>